<evidence type="ECO:0000313" key="2">
    <source>
        <dbReference type="EMBL" id="RSI77455.1"/>
    </source>
</evidence>
<evidence type="ECO:0000256" key="1">
    <source>
        <dbReference type="SAM" id="MobiDB-lite"/>
    </source>
</evidence>
<dbReference type="RefSeq" id="WP_125828016.1">
    <property type="nucleotide sequence ID" value="NZ_RJNQ01000012.1"/>
</dbReference>
<organism evidence="2 3">
    <name type="scientific">Streptococcus mitis</name>
    <dbReference type="NCBI Taxonomy" id="28037"/>
    <lineage>
        <taxon>Bacteria</taxon>
        <taxon>Bacillati</taxon>
        <taxon>Bacillota</taxon>
        <taxon>Bacilli</taxon>
        <taxon>Lactobacillales</taxon>
        <taxon>Streptococcaceae</taxon>
        <taxon>Streptococcus</taxon>
        <taxon>Streptococcus mitis group</taxon>
    </lineage>
</organism>
<dbReference type="EMBL" id="RJNQ01000012">
    <property type="protein sequence ID" value="RSI77455.1"/>
    <property type="molecule type" value="Genomic_DNA"/>
</dbReference>
<evidence type="ECO:0000313" key="3">
    <source>
        <dbReference type="Proteomes" id="UP000272928"/>
    </source>
</evidence>
<dbReference type="AlphaFoldDB" id="A0A428CHQ1"/>
<dbReference type="Proteomes" id="UP000272928">
    <property type="component" value="Unassembled WGS sequence"/>
</dbReference>
<proteinExistence type="predicted"/>
<comment type="caution">
    <text evidence="2">The sequence shown here is derived from an EMBL/GenBank/DDBJ whole genome shotgun (WGS) entry which is preliminary data.</text>
</comment>
<reference evidence="2 3" key="1">
    <citation type="submission" date="2018-11" db="EMBL/GenBank/DDBJ databases">
        <title>Species Designations Belie Phenotypic and Genotypic Heterogeneity in Oral Streptococci.</title>
        <authorList>
            <person name="Velsko I."/>
        </authorList>
    </citation>
    <scope>NUCLEOTIDE SEQUENCE [LARGE SCALE GENOMIC DNA]</scope>
    <source>
        <strain evidence="2 3">BCA16</strain>
    </source>
</reference>
<sequence>MVERAYSLEFGRELDAKKANQYSISGSLKSDKAFRCVDDDCQIPLTCTNWREKNGKRYYFRPSHNDEPHIEGCICITPQEVREQVKKEVSEAKKTTSKSGIISVKKSPNKAKVSSSNKHEEIDSTRNKNQNIKISHSRNDIQDRQLSSLATFVELFNDSEVDNYSTQIKIDGEVISLSDYFVDVTNDSLVINKNRVYFGLANISRAEFGENMLQIEFLNSSYPNIYSNIKQIQERANTKSIANSIDKDATTIYFRGLLNGKNNKFESFNDKFYKDLYSPDN</sequence>
<name>A0A428CHQ1_STRMT</name>
<feature type="compositionally biased region" description="Basic and acidic residues" evidence="1">
    <location>
        <begin position="117"/>
        <end position="126"/>
    </location>
</feature>
<gene>
    <name evidence="2" type="ORF">D8856_06715</name>
</gene>
<accession>A0A428CHQ1</accession>
<feature type="region of interest" description="Disordered" evidence="1">
    <location>
        <begin position="97"/>
        <end position="128"/>
    </location>
</feature>
<protein>
    <submittedName>
        <fullName evidence="2">Uncharacterized protein</fullName>
    </submittedName>
</protein>